<dbReference type="InterPro" id="IPR006456">
    <property type="entry name" value="ZF_HD_homeobox_Cys/His_dimer"/>
</dbReference>
<keyword evidence="5" id="KW-0805">Transcription regulation</keyword>
<dbReference type="Proteomes" id="UP000245207">
    <property type="component" value="Unassembled WGS sequence"/>
</dbReference>
<dbReference type="Pfam" id="PF04770">
    <property type="entry name" value="ZF-HD_dimer"/>
    <property type="match status" value="1"/>
</dbReference>
<comment type="subcellular location">
    <subcellularLocation>
        <location evidence="1">Nucleus</location>
    </subcellularLocation>
</comment>
<dbReference type="EMBL" id="PKPP01015143">
    <property type="protein sequence ID" value="PWA38915.1"/>
    <property type="molecule type" value="Genomic_DNA"/>
</dbReference>
<feature type="compositionally biased region" description="Low complexity" evidence="10">
    <location>
        <begin position="167"/>
        <end position="181"/>
    </location>
</feature>
<evidence type="ECO:0000313" key="13">
    <source>
        <dbReference type="Proteomes" id="UP000245207"/>
    </source>
</evidence>
<dbReference type="PROSITE" id="PS51523">
    <property type="entry name" value="ZF_HD_DIMER"/>
    <property type="match status" value="1"/>
</dbReference>
<evidence type="ECO:0000256" key="2">
    <source>
        <dbReference type="ARBA" id="ARBA00022723"/>
    </source>
</evidence>
<dbReference type="NCBIfam" id="TIGR01565">
    <property type="entry name" value="homeo_ZF_HD"/>
    <property type="match status" value="1"/>
</dbReference>
<sequence length="257" mass="28609">MASPPSIIVSSANIRASEFEVEPPIRAQPTRMGVDPLTFPFLTSDAINGSHHFPASIITYGRCMNHWYKSDGGFVLDGCGEFMPLHTASPSDPSFLICDACGCHRSFHREILHPLQPIHRVFDYLCPSGSTPDTLSSLPISSSYYPPPPQPNMFMSFNLAGVPPQNPINNNNHPSGSGSNQNKEKRFRSKFSKEQTDKMLEFAGRLEWRIQKKNEASVLGFCDEVGVAVTSFKTWIRNNKMKYVKNNNGVHEVASSF</sequence>
<dbReference type="NCBIfam" id="TIGR01566">
    <property type="entry name" value="ZF_HD_prot_N"/>
    <property type="match status" value="1"/>
</dbReference>
<dbReference type="GO" id="GO:0008270">
    <property type="term" value="F:zinc ion binding"/>
    <property type="evidence" value="ECO:0007669"/>
    <property type="project" value="UniProtKB-KW"/>
</dbReference>
<evidence type="ECO:0000256" key="10">
    <source>
        <dbReference type="SAM" id="MobiDB-lite"/>
    </source>
</evidence>
<dbReference type="InterPro" id="IPR006455">
    <property type="entry name" value="Homeodomain_ZF_HD"/>
</dbReference>
<keyword evidence="4" id="KW-0862">Zinc</keyword>
<name>A0A2U1KQ74_ARTAN</name>
<feature type="domain" description="ZF-HD dimerization-type" evidence="11">
    <location>
        <begin position="60"/>
        <end position="111"/>
    </location>
</feature>
<evidence type="ECO:0000259" key="11">
    <source>
        <dbReference type="PROSITE" id="PS51523"/>
    </source>
</evidence>
<protein>
    <submittedName>
        <fullName evidence="12">Homeodomain-like protein</fullName>
    </submittedName>
</protein>
<evidence type="ECO:0000256" key="7">
    <source>
        <dbReference type="ARBA" id="ARBA00023155"/>
    </source>
</evidence>
<evidence type="ECO:0000256" key="4">
    <source>
        <dbReference type="ARBA" id="ARBA00022833"/>
    </source>
</evidence>
<feature type="region of interest" description="Disordered" evidence="10">
    <location>
        <begin position="165"/>
        <end position="191"/>
    </location>
</feature>
<keyword evidence="3" id="KW-0863">Zinc-finger</keyword>
<keyword evidence="13" id="KW-1185">Reference proteome</keyword>
<dbReference type="GO" id="GO:0005634">
    <property type="term" value="C:nucleus"/>
    <property type="evidence" value="ECO:0007669"/>
    <property type="project" value="UniProtKB-SubCell"/>
</dbReference>
<comment type="caution">
    <text evidence="12">The sequence shown here is derived from an EMBL/GenBank/DDBJ whole genome shotgun (WGS) entry which is preliminary data.</text>
</comment>
<gene>
    <name evidence="12" type="ORF">CTI12_AA577090</name>
</gene>
<dbReference type="SUPFAM" id="SSF46689">
    <property type="entry name" value="Homeodomain-like"/>
    <property type="match status" value="1"/>
</dbReference>
<evidence type="ECO:0000313" key="12">
    <source>
        <dbReference type="EMBL" id="PWA38915.1"/>
    </source>
</evidence>
<keyword evidence="7 12" id="KW-0371">Homeobox</keyword>
<proteinExistence type="predicted"/>
<evidence type="ECO:0000256" key="6">
    <source>
        <dbReference type="ARBA" id="ARBA00023125"/>
    </source>
</evidence>
<dbReference type="AlphaFoldDB" id="A0A2U1KQ74"/>
<dbReference type="OrthoDB" id="682018at2759"/>
<keyword evidence="9" id="KW-0539">Nucleus</keyword>
<evidence type="ECO:0000256" key="3">
    <source>
        <dbReference type="ARBA" id="ARBA00022771"/>
    </source>
</evidence>
<dbReference type="GO" id="GO:0003700">
    <property type="term" value="F:DNA-binding transcription factor activity"/>
    <property type="evidence" value="ECO:0007669"/>
    <property type="project" value="TreeGrafter"/>
</dbReference>
<keyword evidence="2" id="KW-0479">Metal-binding</keyword>
<evidence type="ECO:0000256" key="8">
    <source>
        <dbReference type="ARBA" id="ARBA00023163"/>
    </source>
</evidence>
<dbReference type="GO" id="GO:0050793">
    <property type="term" value="P:regulation of developmental process"/>
    <property type="evidence" value="ECO:0007669"/>
    <property type="project" value="TreeGrafter"/>
</dbReference>
<dbReference type="PANTHER" id="PTHR31948:SF72">
    <property type="entry name" value="ZINC-FINGER HOMEODOMAIN PROTEIN 10"/>
    <property type="match status" value="1"/>
</dbReference>
<keyword evidence="8" id="KW-0804">Transcription</keyword>
<reference evidence="12 13" key="1">
    <citation type="journal article" date="2018" name="Mol. Plant">
        <title>The genome of Artemisia annua provides insight into the evolution of Asteraceae family and artemisinin biosynthesis.</title>
        <authorList>
            <person name="Shen Q."/>
            <person name="Zhang L."/>
            <person name="Liao Z."/>
            <person name="Wang S."/>
            <person name="Yan T."/>
            <person name="Shi P."/>
            <person name="Liu M."/>
            <person name="Fu X."/>
            <person name="Pan Q."/>
            <person name="Wang Y."/>
            <person name="Lv Z."/>
            <person name="Lu X."/>
            <person name="Zhang F."/>
            <person name="Jiang W."/>
            <person name="Ma Y."/>
            <person name="Chen M."/>
            <person name="Hao X."/>
            <person name="Li L."/>
            <person name="Tang Y."/>
            <person name="Lv G."/>
            <person name="Zhou Y."/>
            <person name="Sun X."/>
            <person name="Brodelius P.E."/>
            <person name="Rose J.K.C."/>
            <person name="Tang K."/>
        </authorList>
    </citation>
    <scope>NUCLEOTIDE SEQUENCE [LARGE SCALE GENOMIC DNA]</scope>
    <source>
        <strain evidence="13">cv. Huhao1</strain>
        <tissue evidence="12">Leaf</tissue>
    </source>
</reference>
<dbReference type="InterPro" id="IPR009057">
    <property type="entry name" value="Homeodomain-like_sf"/>
</dbReference>
<evidence type="ECO:0000256" key="9">
    <source>
        <dbReference type="ARBA" id="ARBA00023242"/>
    </source>
</evidence>
<evidence type="ECO:0000256" key="1">
    <source>
        <dbReference type="ARBA" id="ARBA00004123"/>
    </source>
</evidence>
<keyword evidence="6 12" id="KW-0238">DNA-binding</keyword>
<dbReference type="STRING" id="35608.A0A2U1KQ74"/>
<organism evidence="12 13">
    <name type="scientific">Artemisia annua</name>
    <name type="common">Sweet wormwood</name>
    <dbReference type="NCBI Taxonomy" id="35608"/>
    <lineage>
        <taxon>Eukaryota</taxon>
        <taxon>Viridiplantae</taxon>
        <taxon>Streptophyta</taxon>
        <taxon>Embryophyta</taxon>
        <taxon>Tracheophyta</taxon>
        <taxon>Spermatophyta</taxon>
        <taxon>Magnoliopsida</taxon>
        <taxon>eudicotyledons</taxon>
        <taxon>Gunneridae</taxon>
        <taxon>Pentapetalae</taxon>
        <taxon>asterids</taxon>
        <taxon>campanulids</taxon>
        <taxon>Asterales</taxon>
        <taxon>Asteraceae</taxon>
        <taxon>Asteroideae</taxon>
        <taxon>Anthemideae</taxon>
        <taxon>Artemisiinae</taxon>
        <taxon>Artemisia</taxon>
    </lineage>
</organism>
<evidence type="ECO:0000256" key="5">
    <source>
        <dbReference type="ARBA" id="ARBA00023015"/>
    </source>
</evidence>
<dbReference type="GO" id="GO:0000976">
    <property type="term" value="F:transcription cis-regulatory region binding"/>
    <property type="evidence" value="ECO:0007669"/>
    <property type="project" value="TreeGrafter"/>
</dbReference>
<dbReference type="PANTHER" id="PTHR31948">
    <property type="entry name" value="ZINC-FINGER HOMEODOMAIN PROTEIN 2"/>
    <property type="match status" value="1"/>
</dbReference>
<accession>A0A2U1KQ74</accession>
<dbReference type="Gene3D" id="1.10.10.60">
    <property type="entry name" value="Homeodomain-like"/>
    <property type="match status" value="1"/>
</dbReference>